<dbReference type="EMBL" id="JAPQKS010000003">
    <property type="protein sequence ID" value="KAJ5239626.1"/>
    <property type="molecule type" value="Genomic_DNA"/>
</dbReference>
<accession>A0A9W9P7Y4</accession>
<name>A0A9W9P7Y4_9EURO</name>
<gene>
    <name evidence="1" type="ORF">N7468_004245</name>
</gene>
<dbReference type="AlphaFoldDB" id="A0A9W9P7Y4"/>
<reference evidence="1" key="2">
    <citation type="journal article" date="2023" name="IMA Fungus">
        <title>Comparative genomic study of the Penicillium genus elucidates a diverse pangenome and 15 lateral gene transfer events.</title>
        <authorList>
            <person name="Petersen C."/>
            <person name="Sorensen T."/>
            <person name="Nielsen M.R."/>
            <person name="Sondergaard T.E."/>
            <person name="Sorensen J.L."/>
            <person name="Fitzpatrick D.A."/>
            <person name="Frisvad J.C."/>
            <person name="Nielsen K.L."/>
        </authorList>
    </citation>
    <scope>NUCLEOTIDE SEQUENCE</scope>
    <source>
        <strain evidence="1">IBT 19713</strain>
    </source>
</reference>
<evidence type="ECO:0000313" key="1">
    <source>
        <dbReference type="EMBL" id="KAJ5239626.1"/>
    </source>
</evidence>
<organism evidence="1 2">
    <name type="scientific">Penicillium chermesinum</name>
    <dbReference type="NCBI Taxonomy" id="63820"/>
    <lineage>
        <taxon>Eukaryota</taxon>
        <taxon>Fungi</taxon>
        <taxon>Dikarya</taxon>
        <taxon>Ascomycota</taxon>
        <taxon>Pezizomycotina</taxon>
        <taxon>Eurotiomycetes</taxon>
        <taxon>Eurotiomycetidae</taxon>
        <taxon>Eurotiales</taxon>
        <taxon>Aspergillaceae</taxon>
        <taxon>Penicillium</taxon>
    </lineage>
</organism>
<evidence type="ECO:0000313" key="2">
    <source>
        <dbReference type="Proteomes" id="UP001150941"/>
    </source>
</evidence>
<comment type="caution">
    <text evidence="1">The sequence shown here is derived from an EMBL/GenBank/DDBJ whole genome shotgun (WGS) entry which is preliminary data.</text>
</comment>
<keyword evidence="2" id="KW-1185">Reference proteome</keyword>
<proteinExistence type="predicted"/>
<dbReference type="GeneID" id="83200845"/>
<reference evidence="1" key="1">
    <citation type="submission" date="2022-11" db="EMBL/GenBank/DDBJ databases">
        <authorList>
            <person name="Petersen C."/>
        </authorList>
    </citation>
    <scope>NUCLEOTIDE SEQUENCE</scope>
    <source>
        <strain evidence="1">IBT 19713</strain>
    </source>
</reference>
<dbReference type="Proteomes" id="UP001150941">
    <property type="component" value="Unassembled WGS sequence"/>
</dbReference>
<protein>
    <submittedName>
        <fullName evidence="1">Uncharacterized protein</fullName>
    </submittedName>
</protein>
<sequence>MIEYATQMGVMSGLDIWYAVTRRTDVILMVGRLFQNGRVSALHQSTWRIRPGLDQGSDKRSKMMKLVNLVH</sequence>
<dbReference type="RefSeq" id="XP_058332545.1">
    <property type="nucleotide sequence ID" value="XM_058473542.1"/>
</dbReference>